<keyword evidence="10 12" id="KW-0472">Membrane</keyword>
<reference evidence="14" key="3">
    <citation type="submission" date="2018-08" db="UniProtKB">
        <authorList>
            <consortium name="EnsemblPlants"/>
        </authorList>
    </citation>
    <scope>IDENTIFICATION</scope>
    <source>
        <strain evidence="14">cv. Bd21</strain>
    </source>
</reference>
<keyword evidence="4 12" id="KW-0812">Transmembrane</keyword>
<keyword evidence="7 12" id="KW-1133">Transmembrane helix</keyword>
<evidence type="ECO:0000256" key="5">
    <source>
        <dbReference type="ARBA" id="ARBA00022792"/>
    </source>
</evidence>
<dbReference type="EnsemblPlants" id="KQK13871">
    <property type="protein sequence ID" value="KQK13871"/>
    <property type="gene ID" value="BRADI_1g13010v3"/>
</dbReference>
<evidence type="ECO:0000313" key="15">
    <source>
        <dbReference type="Proteomes" id="UP000008810"/>
    </source>
</evidence>
<dbReference type="AlphaFoldDB" id="A0A0Q3GSQ1"/>
<feature type="region of interest" description="Disordered" evidence="11">
    <location>
        <begin position="148"/>
        <end position="168"/>
    </location>
</feature>
<evidence type="ECO:0000313" key="14">
    <source>
        <dbReference type="EnsemblPlants" id="KQK13871"/>
    </source>
</evidence>
<keyword evidence="5" id="KW-0999">Mitochondrion inner membrane</keyword>
<dbReference type="STRING" id="15368.A0A0Q3GSQ1"/>
<reference evidence="13" key="2">
    <citation type="submission" date="2017-06" db="EMBL/GenBank/DDBJ databases">
        <title>WGS assembly of Brachypodium distachyon.</title>
        <authorList>
            <consortium name="The International Brachypodium Initiative"/>
            <person name="Lucas S."/>
            <person name="Harmon-Smith M."/>
            <person name="Lail K."/>
            <person name="Tice H."/>
            <person name="Grimwood J."/>
            <person name="Bruce D."/>
            <person name="Barry K."/>
            <person name="Shu S."/>
            <person name="Lindquist E."/>
            <person name="Wang M."/>
            <person name="Pitluck S."/>
            <person name="Vogel J.P."/>
            <person name="Garvin D.F."/>
            <person name="Mockler T.C."/>
            <person name="Schmutz J."/>
            <person name="Rokhsar D."/>
            <person name="Bevan M.W."/>
        </authorList>
    </citation>
    <scope>NUCLEOTIDE SEQUENCE</scope>
    <source>
        <strain evidence="13">Bd21</strain>
    </source>
</reference>
<dbReference type="PANTHER" id="PTHR10485:SF0">
    <property type="entry name" value="AT05822P-RELATED"/>
    <property type="match status" value="1"/>
</dbReference>
<name>A0A0Q3GSQ1_BRADI</name>
<evidence type="ECO:0000256" key="9">
    <source>
        <dbReference type="ARBA" id="ARBA00023128"/>
    </source>
</evidence>
<dbReference type="EMBL" id="CM000880">
    <property type="protein sequence ID" value="KQK13871.2"/>
    <property type="molecule type" value="Genomic_DNA"/>
</dbReference>
<keyword evidence="15" id="KW-1185">Reference proteome</keyword>
<dbReference type="Pfam" id="PF02466">
    <property type="entry name" value="Tim17"/>
    <property type="match status" value="1"/>
</dbReference>
<feature type="transmembrane region" description="Helical" evidence="12">
    <location>
        <begin position="87"/>
        <end position="105"/>
    </location>
</feature>
<protein>
    <submittedName>
        <fullName evidence="13 14">Uncharacterized protein</fullName>
    </submittedName>
</protein>
<evidence type="ECO:0000256" key="8">
    <source>
        <dbReference type="ARBA" id="ARBA00023010"/>
    </source>
</evidence>
<dbReference type="OrthoDB" id="598016at2759"/>
<evidence type="ECO:0000256" key="6">
    <source>
        <dbReference type="ARBA" id="ARBA00022927"/>
    </source>
</evidence>
<comment type="similarity">
    <text evidence="2">Belongs to the Tim17/Tim22/Tim23 family.</text>
</comment>
<keyword evidence="9" id="KW-0496">Mitochondrion</keyword>
<keyword evidence="8" id="KW-0811">Translocation</keyword>
<dbReference type="PANTHER" id="PTHR10485">
    <property type="entry name" value="MITOCHONDRIAL IMPORT INNER MEMBRANE TRANSLOCASE SUBUNIT TIM-17"/>
    <property type="match status" value="1"/>
</dbReference>
<evidence type="ECO:0000256" key="10">
    <source>
        <dbReference type="ARBA" id="ARBA00023136"/>
    </source>
</evidence>
<evidence type="ECO:0000256" key="2">
    <source>
        <dbReference type="ARBA" id="ARBA00008444"/>
    </source>
</evidence>
<sequence>MPHPDIKRCPDCIIDSAGCCFVAGAIGASAYHFPKGLYNSPNGQRLAAGARAVRINAPRVGGSLAAFGVCLEAFRCAMLSARKTDDFWSYVLPWFAAGICVPVPLGRGPRAVAISALTSLSFSVLAYGLRFCIGRVDVASLFPPPSVDSGPMGRQGRIEKTETTARRA</sequence>
<dbReference type="Gramene" id="KQK13871">
    <property type="protein sequence ID" value="KQK13871"/>
    <property type="gene ID" value="BRADI_1g13010v3"/>
</dbReference>
<dbReference type="GO" id="GO:0005744">
    <property type="term" value="C:TIM23 mitochondrial import inner membrane translocase complex"/>
    <property type="evidence" value="ECO:0000318"/>
    <property type="project" value="GO_Central"/>
</dbReference>
<evidence type="ECO:0000313" key="13">
    <source>
        <dbReference type="EMBL" id="KQK13871.2"/>
    </source>
</evidence>
<dbReference type="Proteomes" id="UP000008810">
    <property type="component" value="Chromosome 1"/>
</dbReference>
<comment type="subcellular location">
    <subcellularLocation>
        <location evidence="1">Mitochondrion inner membrane</location>
        <topology evidence="1">Multi-pass membrane protein</topology>
    </subcellularLocation>
</comment>
<dbReference type="GO" id="GO:0030150">
    <property type="term" value="P:protein import into mitochondrial matrix"/>
    <property type="evidence" value="ECO:0000318"/>
    <property type="project" value="GO_Central"/>
</dbReference>
<evidence type="ECO:0000256" key="12">
    <source>
        <dbReference type="SAM" id="Phobius"/>
    </source>
</evidence>
<feature type="transmembrane region" description="Helical" evidence="12">
    <location>
        <begin position="111"/>
        <end position="133"/>
    </location>
</feature>
<keyword evidence="3" id="KW-0813">Transport</keyword>
<keyword evidence="6" id="KW-0653">Protein transport</keyword>
<proteinExistence type="inferred from homology"/>
<gene>
    <name evidence="14" type="primary">LOC104581986</name>
    <name evidence="13" type="ORF">BRADI_1g13010v3</name>
</gene>
<evidence type="ECO:0000256" key="1">
    <source>
        <dbReference type="ARBA" id="ARBA00004448"/>
    </source>
</evidence>
<organism evidence="13">
    <name type="scientific">Brachypodium distachyon</name>
    <name type="common">Purple false brome</name>
    <name type="synonym">Trachynia distachya</name>
    <dbReference type="NCBI Taxonomy" id="15368"/>
    <lineage>
        <taxon>Eukaryota</taxon>
        <taxon>Viridiplantae</taxon>
        <taxon>Streptophyta</taxon>
        <taxon>Embryophyta</taxon>
        <taxon>Tracheophyta</taxon>
        <taxon>Spermatophyta</taxon>
        <taxon>Magnoliopsida</taxon>
        <taxon>Liliopsida</taxon>
        <taxon>Poales</taxon>
        <taxon>Poaceae</taxon>
        <taxon>BOP clade</taxon>
        <taxon>Pooideae</taxon>
        <taxon>Stipodae</taxon>
        <taxon>Brachypodieae</taxon>
        <taxon>Brachypodium</taxon>
    </lineage>
</organism>
<evidence type="ECO:0000256" key="11">
    <source>
        <dbReference type="SAM" id="MobiDB-lite"/>
    </source>
</evidence>
<evidence type="ECO:0000256" key="3">
    <source>
        <dbReference type="ARBA" id="ARBA00022448"/>
    </source>
</evidence>
<evidence type="ECO:0000256" key="7">
    <source>
        <dbReference type="ARBA" id="ARBA00022989"/>
    </source>
</evidence>
<evidence type="ECO:0000256" key="4">
    <source>
        <dbReference type="ARBA" id="ARBA00022692"/>
    </source>
</evidence>
<reference evidence="13 14" key="1">
    <citation type="journal article" date="2010" name="Nature">
        <title>Genome sequencing and analysis of the model grass Brachypodium distachyon.</title>
        <authorList>
            <consortium name="International Brachypodium Initiative"/>
        </authorList>
    </citation>
    <scope>NUCLEOTIDE SEQUENCE [LARGE SCALE GENOMIC DNA]</scope>
    <source>
        <strain evidence="13 14">Bd21</strain>
    </source>
</reference>
<accession>A0A0Q3GSQ1</accession>
<feature type="compositionally biased region" description="Basic and acidic residues" evidence="11">
    <location>
        <begin position="156"/>
        <end position="168"/>
    </location>
</feature>